<comment type="pathway">
    <text evidence="1 9">Cell wall biogenesis; peptidoglycan biosynthesis.</text>
</comment>
<accession>A0A0M2UXW3</accession>
<dbReference type="GO" id="GO:0005576">
    <property type="term" value="C:extracellular region"/>
    <property type="evidence" value="ECO:0007669"/>
    <property type="project" value="TreeGrafter"/>
</dbReference>
<comment type="similarity">
    <text evidence="2">Belongs to the YkuD family.</text>
</comment>
<protein>
    <submittedName>
        <fullName evidence="12">Uncharacterized protein</fullName>
    </submittedName>
</protein>
<reference evidence="12 13" key="1">
    <citation type="journal article" date="2013" name="BMC Microbiol.">
        <title>Identification of the type II cytochrome c maturation pathway in anammox bacteria by comparative genomics.</title>
        <authorList>
            <person name="Ferousi C."/>
            <person name="Speth D.R."/>
            <person name="Reimann J."/>
            <person name="Op den Camp H.J."/>
            <person name="Allen J.W."/>
            <person name="Keltjens J.T."/>
            <person name="Jetten M.S."/>
        </authorList>
    </citation>
    <scope>NUCLEOTIDE SEQUENCE [LARGE SCALE GENOMIC DNA]</scope>
    <source>
        <strain evidence="12">RU1</strain>
    </source>
</reference>
<evidence type="ECO:0000259" key="10">
    <source>
        <dbReference type="PROSITE" id="PS51782"/>
    </source>
</evidence>
<evidence type="ECO:0000256" key="5">
    <source>
        <dbReference type="ARBA" id="ARBA00022801"/>
    </source>
</evidence>
<feature type="active site" description="Proton donor/acceptor" evidence="9">
    <location>
        <position position="271"/>
    </location>
</feature>
<dbReference type="GO" id="GO:0071972">
    <property type="term" value="F:peptidoglycan L,D-transpeptidase activity"/>
    <property type="evidence" value="ECO:0007669"/>
    <property type="project" value="TreeGrafter"/>
</dbReference>
<dbReference type="PATRIC" id="fig|380242.3.peg.1113"/>
<dbReference type="Pfam" id="PF03734">
    <property type="entry name" value="YkuD"/>
    <property type="match status" value="1"/>
</dbReference>
<dbReference type="CDD" id="cd16913">
    <property type="entry name" value="YkuD_like"/>
    <property type="match status" value="1"/>
</dbReference>
<comment type="caution">
    <text evidence="12">The sequence shown here is derived from an EMBL/GenBank/DDBJ whole genome shotgun (WGS) entry which is preliminary data.</text>
</comment>
<gene>
    <name evidence="12" type="ORF">BROFUL_00881</name>
</gene>
<evidence type="ECO:0000256" key="2">
    <source>
        <dbReference type="ARBA" id="ARBA00005992"/>
    </source>
</evidence>
<dbReference type="AlphaFoldDB" id="A0A0M2UXW3"/>
<evidence type="ECO:0000256" key="8">
    <source>
        <dbReference type="ARBA" id="ARBA00023316"/>
    </source>
</evidence>
<dbReference type="InterPro" id="IPR050979">
    <property type="entry name" value="LD-transpeptidase"/>
</dbReference>
<proteinExistence type="inferred from homology"/>
<name>A0A0M2UXW3_9BACT</name>
<dbReference type="InterPro" id="IPR036779">
    <property type="entry name" value="LysM_dom_sf"/>
</dbReference>
<keyword evidence="5" id="KW-0378">Hydrolase</keyword>
<evidence type="ECO:0000256" key="1">
    <source>
        <dbReference type="ARBA" id="ARBA00004752"/>
    </source>
</evidence>
<dbReference type="GO" id="GO:0018104">
    <property type="term" value="P:peptidoglycan-protein cross-linking"/>
    <property type="evidence" value="ECO:0007669"/>
    <property type="project" value="TreeGrafter"/>
</dbReference>
<dbReference type="GO" id="GO:0008360">
    <property type="term" value="P:regulation of cell shape"/>
    <property type="evidence" value="ECO:0007669"/>
    <property type="project" value="UniProtKB-UniRule"/>
</dbReference>
<dbReference type="PROSITE" id="PS52029">
    <property type="entry name" value="LD_TPASE"/>
    <property type="match status" value="1"/>
</dbReference>
<dbReference type="PANTHER" id="PTHR30582">
    <property type="entry name" value="L,D-TRANSPEPTIDASE"/>
    <property type="match status" value="1"/>
</dbReference>
<dbReference type="PANTHER" id="PTHR30582:SF24">
    <property type="entry name" value="L,D-TRANSPEPTIDASE ERFK_SRFK-RELATED"/>
    <property type="match status" value="1"/>
</dbReference>
<dbReference type="GO" id="GO:0071555">
    <property type="term" value="P:cell wall organization"/>
    <property type="evidence" value="ECO:0007669"/>
    <property type="project" value="UniProtKB-UniRule"/>
</dbReference>
<dbReference type="InterPro" id="IPR018392">
    <property type="entry name" value="LysM"/>
</dbReference>
<keyword evidence="6 9" id="KW-0133">Cell shape</keyword>
<feature type="domain" description="LysM" evidence="10">
    <location>
        <begin position="138"/>
        <end position="181"/>
    </location>
</feature>
<evidence type="ECO:0000256" key="3">
    <source>
        <dbReference type="ARBA" id="ARBA00022676"/>
    </source>
</evidence>
<keyword evidence="7 9" id="KW-0573">Peptidoglycan synthesis</keyword>
<dbReference type="Gene3D" id="2.40.440.10">
    <property type="entry name" value="L,D-transpeptidase catalytic domain-like"/>
    <property type="match status" value="1"/>
</dbReference>
<organism evidence="12 13">
    <name type="scientific">Candidatus Brocadia fulgida</name>
    <dbReference type="NCBI Taxonomy" id="380242"/>
    <lineage>
        <taxon>Bacteria</taxon>
        <taxon>Pseudomonadati</taxon>
        <taxon>Planctomycetota</taxon>
        <taxon>Candidatus Brocadiia</taxon>
        <taxon>Candidatus Brocadiales</taxon>
        <taxon>Candidatus Brocadiaceae</taxon>
        <taxon>Candidatus Brocadia</taxon>
    </lineage>
</organism>
<dbReference type="Pfam" id="PF01476">
    <property type="entry name" value="LysM"/>
    <property type="match status" value="1"/>
</dbReference>
<evidence type="ECO:0000256" key="9">
    <source>
        <dbReference type="PROSITE-ProRule" id="PRU01373"/>
    </source>
</evidence>
<dbReference type="EMBL" id="LAQJ01000106">
    <property type="protein sequence ID" value="KKO20410.1"/>
    <property type="molecule type" value="Genomic_DNA"/>
</dbReference>
<evidence type="ECO:0000259" key="11">
    <source>
        <dbReference type="PROSITE" id="PS52029"/>
    </source>
</evidence>
<evidence type="ECO:0000313" key="13">
    <source>
        <dbReference type="Proteomes" id="UP000034954"/>
    </source>
</evidence>
<keyword evidence="8 9" id="KW-0961">Cell wall biogenesis/degradation</keyword>
<evidence type="ECO:0000313" key="12">
    <source>
        <dbReference type="EMBL" id="KKO20410.1"/>
    </source>
</evidence>
<feature type="domain" description="L,D-TPase catalytic" evidence="11">
    <location>
        <begin position="186"/>
        <end position="311"/>
    </location>
</feature>
<evidence type="ECO:0000256" key="7">
    <source>
        <dbReference type="ARBA" id="ARBA00022984"/>
    </source>
</evidence>
<dbReference type="InterPro" id="IPR038063">
    <property type="entry name" value="Transpep_catalytic_dom"/>
</dbReference>
<sequence>MMGVVCMINTSTHAGYYDDRVFTAQNQEMPLSLIKQEDDVVIYKKDIIVRSDELRAVQKKDAEEFKAIEKVASKRADIPSLAMVDKYLKDGKKYEARNLLSDLFIHGTIPEKQKEIKDQLDKLNEEIIFSPAPYPDAVMYTVQPGDALARIAKRFNTNYELIMKTNGKASNRLSIGDQLKILTGKTKILISKRDFTLVLLLNDKYVKQYRIATGRNNKTPIGMFEVKNKMKEPVWYSPDGGVFPYGHQENILGTRWIGFKDKPNLHGYGIHGTTQPETIGTESSNGCIRMLNRDVEELYDFVTSDTEIVIQE</sequence>
<keyword evidence="3" id="KW-0328">Glycosyltransferase</keyword>
<keyword evidence="13" id="KW-1185">Reference proteome</keyword>
<dbReference type="Proteomes" id="UP000034954">
    <property type="component" value="Unassembled WGS sequence"/>
</dbReference>
<evidence type="ECO:0000256" key="4">
    <source>
        <dbReference type="ARBA" id="ARBA00022679"/>
    </source>
</evidence>
<dbReference type="SUPFAM" id="SSF141523">
    <property type="entry name" value="L,D-transpeptidase catalytic domain-like"/>
    <property type="match status" value="1"/>
</dbReference>
<dbReference type="UniPathway" id="UPA00219"/>
<evidence type="ECO:0000256" key="6">
    <source>
        <dbReference type="ARBA" id="ARBA00022960"/>
    </source>
</evidence>
<keyword evidence="4" id="KW-0808">Transferase</keyword>
<dbReference type="PROSITE" id="PS51782">
    <property type="entry name" value="LYSM"/>
    <property type="match status" value="1"/>
</dbReference>
<dbReference type="CDD" id="cd00118">
    <property type="entry name" value="LysM"/>
    <property type="match status" value="1"/>
</dbReference>
<dbReference type="SMART" id="SM00257">
    <property type="entry name" value="LysM"/>
    <property type="match status" value="1"/>
</dbReference>
<dbReference type="GO" id="GO:0016757">
    <property type="term" value="F:glycosyltransferase activity"/>
    <property type="evidence" value="ECO:0007669"/>
    <property type="project" value="UniProtKB-KW"/>
</dbReference>
<dbReference type="SUPFAM" id="SSF54106">
    <property type="entry name" value="LysM domain"/>
    <property type="match status" value="1"/>
</dbReference>
<dbReference type="InterPro" id="IPR005490">
    <property type="entry name" value="LD_TPept_cat_dom"/>
</dbReference>
<feature type="active site" description="Nucleophile" evidence="9">
    <location>
        <position position="287"/>
    </location>
</feature>
<dbReference type="Gene3D" id="3.10.350.10">
    <property type="entry name" value="LysM domain"/>
    <property type="match status" value="1"/>
</dbReference>